<evidence type="ECO:0000256" key="4">
    <source>
        <dbReference type="ARBA" id="ARBA00035204"/>
    </source>
</evidence>
<sequence length="66" mass="7650">MTQLKKKENIKSLSKAELKKKLSDLRENLRQSHFKGEGGKSKDVKERGKLRKEIARVLTSINQNEK</sequence>
<keyword evidence="2 5" id="KW-0689">Ribosomal protein</keyword>
<dbReference type="GO" id="GO:0005840">
    <property type="term" value="C:ribosome"/>
    <property type="evidence" value="ECO:0007669"/>
    <property type="project" value="UniProtKB-KW"/>
</dbReference>
<keyword evidence="3 5" id="KW-0687">Ribonucleoprotein</keyword>
<gene>
    <name evidence="5" type="primary">rpmC</name>
    <name evidence="7" type="ORF">A3G06_00695</name>
</gene>
<dbReference type="SUPFAM" id="SSF46561">
    <property type="entry name" value="Ribosomal protein L29 (L29p)"/>
    <property type="match status" value="1"/>
</dbReference>
<dbReference type="STRING" id="1801797.A3G06_00695"/>
<dbReference type="InterPro" id="IPR036049">
    <property type="entry name" value="Ribosomal_uL29_sf"/>
</dbReference>
<evidence type="ECO:0000256" key="1">
    <source>
        <dbReference type="ARBA" id="ARBA00009254"/>
    </source>
</evidence>
<name>A0A1F6Y8U2_9BACT</name>
<evidence type="ECO:0000256" key="3">
    <source>
        <dbReference type="ARBA" id="ARBA00023274"/>
    </source>
</evidence>
<evidence type="ECO:0000313" key="7">
    <source>
        <dbReference type="EMBL" id="OGJ02750.1"/>
    </source>
</evidence>
<evidence type="ECO:0000313" key="8">
    <source>
        <dbReference type="Proteomes" id="UP000176192"/>
    </source>
</evidence>
<dbReference type="GO" id="GO:0003735">
    <property type="term" value="F:structural constituent of ribosome"/>
    <property type="evidence" value="ECO:0007669"/>
    <property type="project" value="InterPro"/>
</dbReference>
<protein>
    <recommendedName>
        <fullName evidence="4 5">Large ribosomal subunit protein uL29</fullName>
    </recommendedName>
</protein>
<comment type="similarity">
    <text evidence="1 5">Belongs to the universal ribosomal protein uL29 family.</text>
</comment>
<dbReference type="Pfam" id="PF00831">
    <property type="entry name" value="Ribosomal_L29"/>
    <property type="match status" value="1"/>
</dbReference>
<comment type="caution">
    <text evidence="7">The sequence shown here is derived from an EMBL/GenBank/DDBJ whole genome shotgun (WGS) entry which is preliminary data.</text>
</comment>
<evidence type="ECO:0000256" key="5">
    <source>
        <dbReference type="HAMAP-Rule" id="MF_00374"/>
    </source>
</evidence>
<dbReference type="AlphaFoldDB" id="A0A1F6Y8U2"/>
<dbReference type="Proteomes" id="UP000176192">
    <property type="component" value="Unassembled WGS sequence"/>
</dbReference>
<reference evidence="7 8" key="1">
    <citation type="journal article" date="2016" name="Nat. Commun.">
        <title>Thousands of microbial genomes shed light on interconnected biogeochemical processes in an aquifer system.</title>
        <authorList>
            <person name="Anantharaman K."/>
            <person name="Brown C.T."/>
            <person name="Hug L.A."/>
            <person name="Sharon I."/>
            <person name="Castelle C.J."/>
            <person name="Probst A.J."/>
            <person name="Thomas B.C."/>
            <person name="Singh A."/>
            <person name="Wilkins M.J."/>
            <person name="Karaoz U."/>
            <person name="Brodie E.L."/>
            <person name="Williams K.H."/>
            <person name="Hubbard S.S."/>
            <person name="Banfield J.F."/>
        </authorList>
    </citation>
    <scope>NUCLEOTIDE SEQUENCE [LARGE SCALE GENOMIC DNA]</scope>
</reference>
<feature type="region of interest" description="Disordered" evidence="6">
    <location>
        <begin position="29"/>
        <end position="48"/>
    </location>
</feature>
<evidence type="ECO:0000256" key="2">
    <source>
        <dbReference type="ARBA" id="ARBA00022980"/>
    </source>
</evidence>
<dbReference type="InterPro" id="IPR001854">
    <property type="entry name" value="Ribosomal_uL29"/>
</dbReference>
<dbReference type="EMBL" id="MFVV01000035">
    <property type="protein sequence ID" value="OGJ02750.1"/>
    <property type="molecule type" value="Genomic_DNA"/>
</dbReference>
<proteinExistence type="inferred from homology"/>
<evidence type="ECO:0000256" key="6">
    <source>
        <dbReference type="SAM" id="MobiDB-lite"/>
    </source>
</evidence>
<dbReference type="GO" id="GO:1990904">
    <property type="term" value="C:ribonucleoprotein complex"/>
    <property type="evidence" value="ECO:0007669"/>
    <property type="project" value="UniProtKB-KW"/>
</dbReference>
<dbReference type="Gene3D" id="1.10.287.310">
    <property type="match status" value="1"/>
</dbReference>
<dbReference type="GO" id="GO:0006412">
    <property type="term" value="P:translation"/>
    <property type="evidence" value="ECO:0007669"/>
    <property type="project" value="UniProtKB-UniRule"/>
</dbReference>
<accession>A0A1F6Y8U2</accession>
<dbReference type="HAMAP" id="MF_00374">
    <property type="entry name" value="Ribosomal_uL29"/>
    <property type="match status" value="1"/>
</dbReference>
<dbReference type="NCBIfam" id="TIGR00012">
    <property type="entry name" value="L29"/>
    <property type="match status" value="1"/>
</dbReference>
<organism evidence="7 8">
    <name type="scientific">Candidatus Nomurabacteria bacterium RIFCSPLOWO2_12_FULL_46_14</name>
    <dbReference type="NCBI Taxonomy" id="1801797"/>
    <lineage>
        <taxon>Bacteria</taxon>
        <taxon>Candidatus Nomuraibacteriota</taxon>
    </lineage>
</organism>